<evidence type="ECO:0000313" key="2">
    <source>
        <dbReference type="Proteomes" id="UP000596049"/>
    </source>
</evidence>
<reference evidence="1 2" key="1">
    <citation type="submission" date="2020-01" db="EMBL/GenBank/DDBJ databases">
        <authorList>
            <person name="Liu G."/>
            <person name="Liu B."/>
        </authorList>
    </citation>
    <scope>NUCLEOTIDE SEQUENCE [LARGE SCALE GENOMIC DNA]</scope>
    <source>
        <strain evidence="1 2">FJAT-51161</strain>
    </source>
</reference>
<evidence type="ECO:0000313" key="1">
    <source>
        <dbReference type="EMBL" id="QQP10762.1"/>
    </source>
</evidence>
<dbReference type="RefSeq" id="WP_053595765.1">
    <property type="nucleotide sequence ID" value="NZ_CP067341.1"/>
</dbReference>
<accession>A0ABX7AMN9</accession>
<evidence type="ECO:0008006" key="3">
    <source>
        <dbReference type="Google" id="ProtNLM"/>
    </source>
</evidence>
<proteinExistence type="predicted"/>
<gene>
    <name evidence="1" type="ORF">FJQ98_16070</name>
</gene>
<sequence length="102" mass="12006">MSKITLNQFIYDKINELLNTYKEVEFHSANDVMLTKGGCSEQFTSKATDLNKIGQGISIHDVDNTERFPFKENGTKVLFNIKRPRKRKFELHTEYFIWDREG</sequence>
<name>A0ABX7AMN9_9BACI</name>
<dbReference type="Proteomes" id="UP000596049">
    <property type="component" value="Chromosome"/>
</dbReference>
<organism evidence="1 2">
    <name type="scientific">Lysinibacillus agricola</name>
    <dbReference type="NCBI Taxonomy" id="2590012"/>
    <lineage>
        <taxon>Bacteria</taxon>
        <taxon>Bacillati</taxon>
        <taxon>Bacillota</taxon>
        <taxon>Bacilli</taxon>
        <taxon>Bacillales</taxon>
        <taxon>Bacillaceae</taxon>
        <taxon>Lysinibacillus</taxon>
    </lineage>
</organism>
<keyword evidence="2" id="KW-1185">Reference proteome</keyword>
<protein>
    <recommendedName>
        <fullName evidence="3">Adhesin</fullName>
    </recommendedName>
</protein>
<dbReference type="EMBL" id="CP067341">
    <property type="protein sequence ID" value="QQP10762.1"/>
    <property type="molecule type" value="Genomic_DNA"/>
</dbReference>